<evidence type="ECO:0000313" key="2">
    <source>
        <dbReference type="EMBL" id="MBT9292279.1"/>
    </source>
</evidence>
<keyword evidence="3" id="KW-1185">Reference proteome</keyword>
<accession>A0A947GJS2</accession>
<dbReference type="Proteomes" id="UP000766595">
    <property type="component" value="Unassembled WGS sequence"/>
</dbReference>
<gene>
    <name evidence="2" type="ORF">KL771_22645</name>
</gene>
<name>A0A947GJS2_9HYPH</name>
<organism evidence="2 3">
    <name type="scientific">Prosthecodimorpha staleyi</name>
    <dbReference type="NCBI Taxonomy" id="2840188"/>
    <lineage>
        <taxon>Bacteria</taxon>
        <taxon>Pseudomonadati</taxon>
        <taxon>Pseudomonadota</taxon>
        <taxon>Alphaproteobacteria</taxon>
        <taxon>Hyphomicrobiales</taxon>
        <taxon>Ancalomicrobiaceae</taxon>
        <taxon>Prosthecodimorpha</taxon>
    </lineage>
</organism>
<feature type="transmembrane region" description="Helical" evidence="1">
    <location>
        <begin position="99"/>
        <end position="123"/>
    </location>
</feature>
<sequence length="267" mass="28325">MDWFRRRADAPRLAADELPTEIVRPPPRPPTLPEWVLAGARATLDGSTLVPVLNFLAFGTLAREAGLSFGEMLIVGAGVWWMSAQVVLAHGIAQGAMLAPTALSVLLASIPLLPMVVSVLPLFGARDRRRFALPIAQAISTVPWSMAQQRLPLLPEAARLPFFSGYAMAFMTFSLAAGAIGHQAAAALPPLVTALLVFILPMHLLFNAAGSARSATPWLAIAIGAVAAPLLEPVLKDFTLIGVGLVGGTLAFATVRLWRRILPPEVP</sequence>
<dbReference type="EMBL" id="JAHHZF010000012">
    <property type="protein sequence ID" value="MBT9292279.1"/>
    <property type="molecule type" value="Genomic_DNA"/>
</dbReference>
<dbReference type="Pfam" id="PF03591">
    <property type="entry name" value="AzlC"/>
    <property type="match status" value="1"/>
</dbReference>
<comment type="caution">
    <text evidence="2">The sequence shown here is derived from an EMBL/GenBank/DDBJ whole genome shotgun (WGS) entry which is preliminary data.</text>
</comment>
<feature type="transmembrane region" description="Helical" evidence="1">
    <location>
        <begin position="218"/>
        <end position="235"/>
    </location>
</feature>
<reference evidence="2 3" key="1">
    <citation type="submission" date="2021-06" db="EMBL/GenBank/DDBJ databases">
        <authorList>
            <person name="Grouzdev D.S."/>
            <person name="Koziaeva V."/>
        </authorList>
    </citation>
    <scope>NUCLEOTIDE SEQUENCE [LARGE SCALE GENOMIC DNA]</scope>
    <source>
        <strain evidence="2 3">22</strain>
    </source>
</reference>
<dbReference type="InterPro" id="IPR011606">
    <property type="entry name" value="Brnchd-chn_aa_trnsp_permease"/>
</dbReference>
<dbReference type="AlphaFoldDB" id="A0A947GJS2"/>
<proteinExistence type="predicted"/>
<protein>
    <submittedName>
        <fullName evidence="2">AzlC family ABC transporter permease</fullName>
    </submittedName>
</protein>
<feature type="transmembrane region" description="Helical" evidence="1">
    <location>
        <begin position="186"/>
        <end position="206"/>
    </location>
</feature>
<evidence type="ECO:0000256" key="1">
    <source>
        <dbReference type="SAM" id="Phobius"/>
    </source>
</evidence>
<dbReference type="RefSeq" id="WP_261970793.1">
    <property type="nucleotide sequence ID" value="NZ_JAHHZF010000012.1"/>
</dbReference>
<feature type="transmembrane region" description="Helical" evidence="1">
    <location>
        <begin position="73"/>
        <end position="93"/>
    </location>
</feature>
<keyword evidence="1" id="KW-1133">Transmembrane helix</keyword>
<feature type="transmembrane region" description="Helical" evidence="1">
    <location>
        <begin position="241"/>
        <end position="258"/>
    </location>
</feature>
<feature type="transmembrane region" description="Helical" evidence="1">
    <location>
        <begin position="160"/>
        <end position="180"/>
    </location>
</feature>
<evidence type="ECO:0000313" key="3">
    <source>
        <dbReference type="Proteomes" id="UP000766595"/>
    </source>
</evidence>
<keyword evidence="1" id="KW-0812">Transmembrane</keyword>
<keyword evidence="1" id="KW-0472">Membrane</keyword>